<dbReference type="Pfam" id="PF00702">
    <property type="entry name" value="Hydrolase"/>
    <property type="match status" value="1"/>
</dbReference>
<dbReference type="Gene3D" id="3.40.50.1000">
    <property type="entry name" value="HAD superfamily/HAD-like"/>
    <property type="match status" value="1"/>
</dbReference>
<dbReference type="SUPFAM" id="SSF56784">
    <property type="entry name" value="HAD-like"/>
    <property type="match status" value="1"/>
</dbReference>
<dbReference type="NCBIfam" id="TIGR01509">
    <property type="entry name" value="HAD-SF-IA-v3"/>
    <property type="match status" value="1"/>
</dbReference>
<dbReference type="GO" id="GO:0016787">
    <property type="term" value="F:hydrolase activity"/>
    <property type="evidence" value="ECO:0007669"/>
    <property type="project" value="UniProtKB-KW"/>
</dbReference>
<dbReference type="PANTHER" id="PTHR43611:SF3">
    <property type="entry name" value="FLAVIN MONONUCLEOTIDE HYDROLASE 1, CHLOROPLATIC"/>
    <property type="match status" value="1"/>
</dbReference>
<comment type="caution">
    <text evidence="1">The sequence shown here is derived from an EMBL/GenBank/DDBJ whole genome shotgun (WGS) entry which is preliminary data.</text>
</comment>
<dbReference type="PANTHER" id="PTHR43611">
    <property type="entry name" value="ALPHA-D-GLUCOSE 1-PHOSPHATE PHOSPHATASE"/>
    <property type="match status" value="1"/>
</dbReference>
<keyword evidence="1" id="KW-0378">Hydrolase</keyword>
<dbReference type="InterPro" id="IPR023214">
    <property type="entry name" value="HAD_sf"/>
</dbReference>
<evidence type="ECO:0000313" key="1">
    <source>
        <dbReference type="EMBL" id="MFC7617573.1"/>
    </source>
</evidence>
<name>A0ABW2TWH9_9PSEU</name>
<organism evidence="1 2">
    <name type="scientific">Actinokineospora soli</name>
    <dbReference type="NCBI Taxonomy" id="1048753"/>
    <lineage>
        <taxon>Bacteria</taxon>
        <taxon>Bacillati</taxon>
        <taxon>Actinomycetota</taxon>
        <taxon>Actinomycetes</taxon>
        <taxon>Pseudonocardiales</taxon>
        <taxon>Pseudonocardiaceae</taxon>
        <taxon>Actinokineospora</taxon>
    </lineage>
</organism>
<dbReference type="InterPro" id="IPR006439">
    <property type="entry name" value="HAD-SF_hydro_IA"/>
</dbReference>
<gene>
    <name evidence="1" type="ORF">ACFQV2_33320</name>
</gene>
<sequence length="173" mass="18634">MRSVCPQLTRVVHNRSVTSSPAPWPSIDWPGARPPGSGGGCFLFLTRGRRQKRVRGAGRRLRRDVHRCGCRGGDSCCQGEGVADRASVQCGLHPARASPLFDAVVVSGEVGFGKPDRRIYELVARQLGVSTEHCVYVDDVRAYVRGAVDAGMTGVHHTAEESTVEELAVLLGL</sequence>
<dbReference type="EMBL" id="JBHTEY010000004">
    <property type="protein sequence ID" value="MFC7617573.1"/>
    <property type="molecule type" value="Genomic_DNA"/>
</dbReference>
<accession>A0ABW2TWH9</accession>
<keyword evidence="2" id="KW-1185">Reference proteome</keyword>
<reference evidence="2" key="1">
    <citation type="journal article" date="2019" name="Int. J. Syst. Evol. Microbiol.">
        <title>The Global Catalogue of Microorganisms (GCM) 10K type strain sequencing project: providing services to taxonomists for standard genome sequencing and annotation.</title>
        <authorList>
            <consortium name="The Broad Institute Genomics Platform"/>
            <consortium name="The Broad Institute Genome Sequencing Center for Infectious Disease"/>
            <person name="Wu L."/>
            <person name="Ma J."/>
        </authorList>
    </citation>
    <scope>NUCLEOTIDE SEQUENCE [LARGE SCALE GENOMIC DNA]</scope>
    <source>
        <strain evidence="2">JCM 17695</strain>
    </source>
</reference>
<protein>
    <submittedName>
        <fullName evidence="1">HAD-IA family hydrolase</fullName>
    </submittedName>
</protein>
<dbReference type="Proteomes" id="UP001596512">
    <property type="component" value="Unassembled WGS sequence"/>
</dbReference>
<evidence type="ECO:0000313" key="2">
    <source>
        <dbReference type="Proteomes" id="UP001596512"/>
    </source>
</evidence>
<dbReference type="InterPro" id="IPR036412">
    <property type="entry name" value="HAD-like_sf"/>
</dbReference>
<proteinExistence type="predicted"/>